<organism evidence="2 3">
    <name type="scientific">Ceutorhynchus assimilis</name>
    <name type="common">cabbage seed weevil</name>
    <dbReference type="NCBI Taxonomy" id="467358"/>
    <lineage>
        <taxon>Eukaryota</taxon>
        <taxon>Metazoa</taxon>
        <taxon>Ecdysozoa</taxon>
        <taxon>Arthropoda</taxon>
        <taxon>Hexapoda</taxon>
        <taxon>Insecta</taxon>
        <taxon>Pterygota</taxon>
        <taxon>Neoptera</taxon>
        <taxon>Endopterygota</taxon>
        <taxon>Coleoptera</taxon>
        <taxon>Polyphaga</taxon>
        <taxon>Cucujiformia</taxon>
        <taxon>Curculionidae</taxon>
        <taxon>Ceutorhynchinae</taxon>
        <taxon>Ceutorhynchus</taxon>
    </lineage>
</organism>
<feature type="region of interest" description="Disordered" evidence="1">
    <location>
        <begin position="1"/>
        <end position="152"/>
    </location>
</feature>
<dbReference type="AlphaFoldDB" id="A0A9N9MFU7"/>
<name>A0A9N9MFU7_9CUCU</name>
<feature type="compositionally biased region" description="Low complexity" evidence="1">
    <location>
        <begin position="41"/>
        <end position="60"/>
    </location>
</feature>
<keyword evidence="3" id="KW-1185">Reference proteome</keyword>
<dbReference type="OrthoDB" id="6769313at2759"/>
<evidence type="ECO:0000313" key="3">
    <source>
        <dbReference type="Proteomes" id="UP001152799"/>
    </source>
</evidence>
<feature type="compositionally biased region" description="Basic residues" evidence="1">
    <location>
        <begin position="124"/>
        <end position="134"/>
    </location>
</feature>
<dbReference type="EMBL" id="OU892277">
    <property type="protein sequence ID" value="CAG9759405.1"/>
    <property type="molecule type" value="Genomic_DNA"/>
</dbReference>
<dbReference type="Proteomes" id="UP001152799">
    <property type="component" value="Chromosome 1"/>
</dbReference>
<proteinExistence type="predicted"/>
<evidence type="ECO:0000256" key="1">
    <source>
        <dbReference type="SAM" id="MobiDB-lite"/>
    </source>
</evidence>
<gene>
    <name evidence="2" type="ORF">CEUTPL_LOCUS157</name>
</gene>
<reference evidence="2" key="1">
    <citation type="submission" date="2022-01" db="EMBL/GenBank/DDBJ databases">
        <authorList>
            <person name="King R."/>
        </authorList>
    </citation>
    <scope>NUCLEOTIDE SEQUENCE</scope>
</reference>
<evidence type="ECO:0000313" key="2">
    <source>
        <dbReference type="EMBL" id="CAG9759405.1"/>
    </source>
</evidence>
<protein>
    <submittedName>
        <fullName evidence="2">Uncharacterized protein</fullName>
    </submittedName>
</protein>
<feature type="compositionally biased region" description="Polar residues" evidence="1">
    <location>
        <begin position="24"/>
        <end position="40"/>
    </location>
</feature>
<sequence>MQSDFNVNKHQNRKQPLAEKHGVSISTMQPQIKIQRSNQPNQNAEASGAANQNAAFNQKAGPEQPEKDKNSYSNTVRKQSEGRNLHLNIPTPSTQNESKSKGDASSAVSDVSDKTEQDGFIYPRRQRRFKKRLGKAQPPAEGNFAGGNRKSEEIRNKLKQEINENLERNISKSQQNKENPEQQWQLIKTSLLGPSKKELTTNKDKKEDWMTDELLELMNEKRKYKAKNNTCFKQLQSKIRRKIREAKETYFSERCNEIEEYYVLKQERNEKEATIKKNIKQIPTYESVPNFNPDAVALQFLACCISHAKICNASPQ</sequence>
<accession>A0A9N9MFU7</accession>